<organism evidence="1">
    <name type="scientific">Cladocopium goreaui</name>
    <dbReference type="NCBI Taxonomy" id="2562237"/>
    <lineage>
        <taxon>Eukaryota</taxon>
        <taxon>Sar</taxon>
        <taxon>Alveolata</taxon>
        <taxon>Dinophyceae</taxon>
        <taxon>Suessiales</taxon>
        <taxon>Symbiodiniaceae</taxon>
        <taxon>Cladocopium</taxon>
    </lineage>
</organism>
<reference evidence="2 3" key="2">
    <citation type="submission" date="2024-05" db="EMBL/GenBank/DDBJ databases">
        <authorList>
            <person name="Chen Y."/>
            <person name="Shah S."/>
            <person name="Dougan E. K."/>
            <person name="Thang M."/>
            <person name="Chan C."/>
        </authorList>
    </citation>
    <scope>NUCLEOTIDE SEQUENCE [LARGE SCALE GENOMIC DNA]</scope>
</reference>
<keyword evidence="3" id="KW-1185">Reference proteome</keyword>
<dbReference type="Proteomes" id="UP001152797">
    <property type="component" value="Unassembled WGS sequence"/>
</dbReference>
<sequence>MAKSGASSKIETGNSSEVWTEADEAAMQALLARRNRESSEPEKQKKEFFLPKGVESVEKWGRVLITMDAWKKEKLTFAKALSMSEHNEKMRRYLNFILAKFGEQACEEPPTQAVDLAMYLQAMNYQHKKGYERTFAS</sequence>
<dbReference type="EMBL" id="CAMXCT030003478">
    <property type="protein sequence ID" value="CAL4792010.1"/>
    <property type="molecule type" value="Genomic_DNA"/>
</dbReference>
<gene>
    <name evidence="1" type="ORF">C1SCF055_LOCUS30471</name>
</gene>
<evidence type="ECO:0000313" key="2">
    <source>
        <dbReference type="EMBL" id="CAL4792010.1"/>
    </source>
</evidence>
<proteinExistence type="predicted"/>
<dbReference type="AlphaFoldDB" id="A0A9P1D6B6"/>
<evidence type="ECO:0000313" key="1">
    <source>
        <dbReference type="EMBL" id="CAI4004698.1"/>
    </source>
</evidence>
<protein>
    <submittedName>
        <fullName evidence="1">Uncharacterized protein</fullName>
    </submittedName>
</protein>
<dbReference type="EMBL" id="CAMXCT010003478">
    <property type="protein sequence ID" value="CAI4004698.1"/>
    <property type="molecule type" value="Genomic_DNA"/>
</dbReference>
<name>A0A9P1D6B6_9DINO</name>
<accession>A0A9P1D6B6</accession>
<comment type="caution">
    <text evidence="1">The sequence shown here is derived from an EMBL/GenBank/DDBJ whole genome shotgun (WGS) entry which is preliminary data.</text>
</comment>
<reference evidence="1" key="1">
    <citation type="submission" date="2022-10" db="EMBL/GenBank/DDBJ databases">
        <authorList>
            <person name="Chen Y."/>
            <person name="Dougan E. K."/>
            <person name="Chan C."/>
            <person name="Rhodes N."/>
            <person name="Thang M."/>
        </authorList>
    </citation>
    <scope>NUCLEOTIDE SEQUENCE</scope>
</reference>
<dbReference type="EMBL" id="CAMXCT020003478">
    <property type="protein sequence ID" value="CAL1158073.1"/>
    <property type="molecule type" value="Genomic_DNA"/>
</dbReference>
<evidence type="ECO:0000313" key="3">
    <source>
        <dbReference type="Proteomes" id="UP001152797"/>
    </source>
</evidence>